<dbReference type="Pfam" id="PF00392">
    <property type="entry name" value="GntR"/>
    <property type="match status" value="1"/>
</dbReference>
<keyword evidence="7" id="KW-1185">Reference proteome</keyword>
<evidence type="ECO:0000256" key="3">
    <source>
        <dbReference type="ARBA" id="ARBA00023163"/>
    </source>
</evidence>
<dbReference type="EMBL" id="PECK01000001">
    <property type="protein sequence ID" value="TDZ98153.1"/>
    <property type="molecule type" value="Genomic_DNA"/>
</dbReference>
<keyword evidence="3" id="KW-0804">Transcription</keyword>
<keyword evidence="1" id="KW-0805">Transcription regulation</keyword>
<proteinExistence type="predicted"/>
<dbReference type="SMART" id="SM00345">
    <property type="entry name" value="HTH_GNTR"/>
    <property type="match status" value="1"/>
</dbReference>
<evidence type="ECO:0000256" key="2">
    <source>
        <dbReference type="ARBA" id="ARBA00023125"/>
    </source>
</evidence>
<evidence type="ECO:0000313" key="7">
    <source>
        <dbReference type="Proteomes" id="UP000294844"/>
    </source>
</evidence>
<dbReference type="PANTHER" id="PTHR43537">
    <property type="entry name" value="TRANSCRIPTIONAL REGULATOR, GNTR FAMILY"/>
    <property type="match status" value="1"/>
</dbReference>
<dbReference type="PRINTS" id="PR00035">
    <property type="entry name" value="HTHGNTR"/>
</dbReference>
<accession>A0A4R8SKF7</accession>
<dbReference type="SUPFAM" id="SSF48008">
    <property type="entry name" value="GntR ligand-binding domain-like"/>
    <property type="match status" value="1"/>
</dbReference>
<dbReference type="InterPro" id="IPR036388">
    <property type="entry name" value="WH-like_DNA-bd_sf"/>
</dbReference>
<dbReference type="Pfam" id="PF07729">
    <property type="entry name" value="FCD"/>
    <property type="match status" value="1"/>
</dbReference>
<gene>
    <name evidence="5" type="primary">ydfH_1</name>
    <name evidence="6" type="synonym">ydfH_2</name>
    <name evidence="6" type="ORF">CCUG60883_03300</name>
    <name evidence="5" type="ORF">CCUG60885_00017</name>
</gene>
<dbReference type="GO" id="GO:0003700">
    <property type="term" value="F:DNA-binding transcription factor activity"/>
    <property type="evidence" value="ECO:0007669"/>
    <property type="project" value="InterPro"/>
</dbReference>
<organism evidence="5 8">
    <name type="scientific">Mycobacteroides salmoniphilum</name>
    <dbReference type="NCBI Taxonomy" id="404941"/>
    <lineage>
        <taxon>Bacteria</taxon>
        <taxon>Bacillati</taxon>
        <taxon>Actinomycetota</taxon>
        <taxon>Actinomycetes</taxon>
        <taxon>Mycobacteriales</taxon>
        <taxon>Mycobacteriaceae</taxon>
        <taxon>Mycobacteroides</taxon>
    </lineage>
</organism>
<dbReference type="SMART" id="SM00895">
    <property type="entry name" value="FCD"/>
    <property type="match status" value="1"/>
</dbReference>
<keyword evidence="2" id="KW-0238">DNA-binding</keyword>
<dbReference type="Gene3D" id="1.20.120.530">
    <property type="entry name" value="GntR ligand-binding domain-like"/>
    <property type="match status" value="1"/>
</dbReference>
<dbReference type="InterPro" id="IPR036390">
    <property type="entry name" value="WH_DNA-bd_sf"/>
</dbReference>
<dbReference type="EMBL" id="PECM01000009">
    <property type="protein sequence ID" value="TEA02682.1"/>
    <property type="molecule type" value="Genomic_DNA"/>
</dbReference>
<dbReference type="InterPro" id="IPR008920">
    <property type="entry name" value="TF_FadR/GntR_C"/>
</dbReference>
<dbReference type="Proteomes" id="UP000294844">
    <property type="component" value="Unassembled WGS sequence"/>
</dbReference>
<dbReference type="InterPro" id="IPR000524">
    <property type="entry name" value="Tscrpt_reg_HTH_GntR"/>
</dbReference>
<name>A0A4R8SKF7_9MYCO</name>
<protein>
    <submittedName>
        <fullName evidence="5 6">HTH-type transcriptional regulator YdfH</fullName>
    </submittedName>
</protein>
<sequence length="214" mass="23161">MSIIRTAPISASEEAYRCVKERILSGDIPGGELLSEGEISARMGCSRTPVREAFLRLETEGWLRLYPKRGALVVPITPEERRHVVDARRVVESAAAARIAERGASQALLSDLSALIDVQLGRAAQGDAAGFAAADVDFHRAIVAKLGNPLLENFYDSLRERQRRMAAAAIGVDPVRVARSVAGHRALVDALAAGDAPRFSVELVEHMKVVTERD</sequence>
<feature type="domain" description="HTH gntR-type" evidence="4">
    <location>
        <begin position="9"/>
        <end position="76"/>
    </location>
</feature>
<dbReference type="GO" id="GO:0003677">
    <property type="term" value="F:DNA binding"/>
    <property type="evidence" value="ECO:0007669"/>
    <property type="project" value="UniProtKB-KW"/>
</dbReference>
<evidence type="ECO:0000313" key="8">
    <source>
        <dbReference type="Proteomes" id="UP000295685"/>
    </source>
</evidence>
<dbReference type="CDD" id="cd07377">
    <property type="entry name" value="WHTH_GntR"/>
    <property type="match status" value="1"/>
</dbReference>
<evidence type="ECO:0000313" key="5">
    <source>
        <dbReference type="EMBL" id="TDZ98153.1"/>
    </source>
</evidence>
<evidence type="ECO:0000259" key="4">
    <source>
        <dbReference type="PROSITE" id="PS50949"/>
    </source>
</evidence>
<dbReference type="Proteomes" id="UP000295685">
    <property type="component" value="Unassembled WGS sequence"/>
</dbReference>
<dbReference type="AlphaFoldDB" id="A0A4R8SKF7"/>
<reference evidence="7 8" key="1">
    <citation type="journal article" date="2019" name="Sci. Rep.">
        <title>Extended insight into the Mycobacterium chelonae-abscessus complex through whole genome sequencing of Mycobacterium salmoniphilum outbreak and Mycobacterium salmoniphilum-like strains.</title>
        <authorList>
            <person name="Behra P.R.K."/>
            <person name="Das S."/>
            <person name="Pettersson B.M.F."/>
            <person name="Shirreff L."/>
            <person name="DuCote T."/>
            <person name="Jacobsson K.G."/>
            <person name="Ennis D.G."/>
            <person name="Kirsebom L.A."/>
        </authorList>
    </citation>
    <scope>NUCLEOTIDE SEQUENCE [LARGE SCALE GENOMIC DNA]</scope>
    <source>
        <strain evidence="6 7">CCUG 60883</strain>
        <strain evidence="5 8">CCUG 60885</strain>
    </source>
</reference>
<dbReference type="PROSITE" id="PS50949">
    <property type="entry name" value="HTH_GNTR"/>
    <property type="match status" value="1"/>
</dbReference>
<dbReference type="PANTHER" id="PTHR43537:SF24">
    <property type="entry name" value="GLUCONATE OPERON TRANSCRIPTIONAL REPRESSOR"/>
    <property type="match status" value="1"/>
</dbReference>
<dbReference type="InterPro" id="IPR011711">
    <property type="entry name" value="GntR_C"/>
</dbReference>
<comment type="caution">
    <text evidence="5">The sequence shown here is derived from an EMBL/GenBank/DDBJ whole genome shotgun (WGS) entry which is preliminary data.</text>
</comment>
<evidence type="ECO:0000256" key="1">
    <source>
        <dbReference type="ARBA" id="ARBA00023015"/>
    </source>
</evidence>
<dbReference type="SUPFAM" id="SSF46785">
    <property type="entry name" value="Winged helix' DNA-binding domain"/>
    <property type="match status" value="1"/>
</dbReference>
<evidence type="ECO:0000313" key="6">
    <source>
        <dbReference type="EMBL" id="TEA02682.1"/>
    </source>
</evidence>
<dbReference type="Gene3D" id="1.10.10.10">
    <property type="entry name" value="Winged helix-like DNA-binding domain superfamily/Winged helix DNA-binding domain"/>
    <property type="match status" value="1"/>
</dbReference>